<organism evidence="2 3">
    <name type="scientific">Paenibacillus allorhizosphaerae</name>
    <dbReference type="NCBI Taxonomy" id="2849866"/>
    <lineage>
        <taxon>Bacteria</taxon>
        <taxon>Bacillati</taxon>
        <taxon>Bacillota</taxon>
        <taxon>Bacilli</taxon>
        <taxon>Bacillales</taxon>
        <taxon>Paenibacillaceae</taxon>
        <taxon>Paenibacillus</taxon>
    </lineage>
</organism>
<keyword evidence="1" id="KW-0812">Transmembrane</keyword>
<sequence length="166" mass="19845">MILATNVLFVLAALVSGAIKKWKTYYETILFISFCDLLYNLLCKNHLTWAFYPDFLLNHKTTELVNLFVLLPATTMLYLHFFPNHKTKQFVYYLGWIAGYSVIEFVWFRFGRITYHHGWNFYWSIGFYFAMFYVLRTHHTNLKRALLFSLVAVVLLIITFKIPIWT</sequence>
<evidence type="ECO:0000313" key="2">
    <source>
        <dbReference type="EMBL" id="CAG7629361.1"/>
    </source>
</evidence>
<evidence type="ECO:0000256" key="1">
    <source>
        <dbReference type="SAM" id="Phobius"/>
    </source>
</evidence>
<keyword evidence="1" id="KW-0472">Membrane</keyword>
<feature type="transmembrane region" description="Helical" evidence="1">
    <location>
        <begin position="90"/>
        <end position="110"/>
    </location>
</feature>
<accession>A0ABM8VDX5</accession>
<protein>
    <submittedName>
        <fullName evidence="2">Uncharacterized protein</fullName>
    </submittedName>
</protein>
<comment type="caution">
    <text evidence="2">The sequence shown here is derived from an EMBL/GenBank/DDBJ whole genome shotgun (WGS) entry which is preliminary data.</text>
</comment>
<dbReference type="NCBIfam" id="NF041644">
    <property type="entry name" value="CBO0543_fam"/>
    <property type="match status" value="1"/>
</dbReference>
<feature type="transmembrane region" description="Helical" evidence="1">
    <location>
        <begin position="147"/>
        <end position="165"/>
    </location>
</feature>
<proteinExistence type="predicted"/>
<gene>
    <name evidence="2" type="ORF">PAECIP111802_01547</name>
</gene>
<feature type="transmembrane region" description="Helical" evidence="1">
    <location>
        <begin position="116"/>
        <end position="135"/>
    </location>
</feature>
<dbReference type="InterPro" id="IPR048147">
    <property type="entry name" value="CBO0543-like"/>
</dbReference>
<evidence type="ECO:0000313" key="3">
    <source>
        <dbReference type="Proteomes" id="UP000730618"/>
    </source>
</evidence>
<dbReference type="Proteomes" id="UP000730618">
    <property type="component" value="Unassembled WGS sequence"/>
</dbReference>
<dbReference type="EMBL" id="CAJVCE010000003">
    <property type="protein sequence ID" value="CAG7629361.1"/>
    <property type="molecule type" value="Genomic_DNA"/>
</dbReference>
<keyword evidence="1" id="KW-1133">Transmembrane helix</keyword>
<keyword evidence="3" id="KW-1185">Reference proteome</keyword>
<name>A0ABM8VDX5_9BACL</name>
<feature type="transmembrane region" description="Helical" evidence="1">
    <location>
        <begin position="64"/>
        <end position="83"/>
    </location>
</feature>
<dbReference type="RefSeq" id="WP_377517078.1">
    <property type="nucleotide sequence ID" value="NZ_CAJVCE010000003.1"/>
</dbReference>
<reference evidence="2 3" key="1">
    <citation type="submission" date="2021-06" db="EMBL/GenBank/DDBJ databases">
        <authorList>
            <person name="Criscuolo A."/>
        </authorList>
    </citation>
    <scope>NUCLEOTIDE SEQUENCE [LARGE SCALE GENOMIC DNA]</scope>
    <source>
        <strain evidence="3">CIP 111802</strain>
    </source>
</reference>